<dbReference type="HOGENOM" id="CLU_1547142_0_0_1"/>
<name>A0A0C2WX07_AMAMK</name>
<evidence type="ECO:0000313" key="2">
    <source>
        <dbReference type="Proteomes" id="UP000054549"/>
    </source>
</evidence>
<dbReference type="AlphaFoldDB" id="A0A0C2WX07"/>
<keyword evidence="2" id="KW-1185">Reference proteome</keyword>
<accession>A0A0C2WX07</accession>
<dbReference type="EMBL" id="KN818236">
    <property type="protein sequence ID" value="KIL66342.1"/>
    <property type="molecule type" value="Genomic_DNA"/>
</dbReference>
<dbReference type="Proteomes" id="UP000054549">
    <property type="component" value="Unassembled WGS sequence"/>
</dbReference>
<organism evidence="1 2">
    <name type="scientific">Amanita muscaria (strain Koide BX008)</name>
    <dbReference type="NCBI Taxonomy" id="946122"/>
    <lineage>
        <taxon>Eukaryota</taxon>
        <taxon>Fungi</taxon>
        <taxon>Dikarya</taxon>
        <taxon>Basidiomycota</taxon>
        <taxon>Agaricomycotina</taxon>
        <taxon>Agaricomycetes</taxon>
        <taxon>Agaricomycetidae</taxon>
        <taxon>Agaricales</taxon>
        <taxon>Pluteineae</taxon>
        <taxon>Amanitaceae</taxon>
        <taxon>Amanita</taxon>
    </lineage>
</organism>
<dbReference type="InParanoid" id="A0A0C2WX07"/>
<reference evidence="1 2" key="1">
    <citation type="submission" date="2014-04" db="EMBL/GenBank/DDBJ databases">
        <title>Evolutionary Origins and Diversification of the Mycorrhizal Mutualists.</title>
        <authorList>
            <consortium name="DOE Joint Genome Institute"/>
            <consortium name="Mycorrhizal Genomics Consortium"/>
            <person name="Kohler A."/>
            <person name="Kuo A."/>
            <person name="Nagy L.G."/>
            <person name="Floudas D."/>
            <person name="Copeland A."/>
            <person name="Barry K.W."/>
            <person name="Cichocki N."/>
            <person name="Veneault-Fourrey C."/>
            <person name="LaButti K."/>
            <person name="Lindquist E.A."/>
            <person name="Lipzen A."/>
            <person name="Lundell T."/>
            <person name="Morin E."/>
            <person name="Murat C."/>
            <person name="Riley R."/>
            <person name="Ohm R."/>
            <person name="Sun H."/>
            <person name="Tunlid A."/>
            <person name="Henrissat B."/>
            <person name="Grigoriev I.V."/>
            <person name="Hibbett D.S."/>
            <person name="Martin F."/>
        </authorList>
    </citation>
    <scope>NUCLEOTIDE SEQUENCE [LARGE SCALE GENOMIC DNA]</scope>
    <source>
        <strain evidence="1 2">Koide BX008</strain>
    </source>
</reference>
<sequence length="173" mass="20399">MACLYIFWSSPYNALIWSCFAFTVKEHQRDWFGVWVETEPPVFLLKQISNIMKTCSQLCLTSRQVFCGPKMFTVPPRTDLEHFVLWDTFETEIRLLLLACSLWTFPQTPNMTSGPYQRNDRSCSTNQLVHQTIFCDSIPIVTVRWYDEITFTVHYMLYTMVSLYNTKEITTKS</sequence>
<protein>
    <submittedName>
        <fullName evidence="1">Uncharacterized protein</fullName>
    </submittedName>
</protein>
<gene>
    <name evidence="1" type="ORF">M378DRAFT_386405</name>
</gene>
<proteinExistence type="predicted"/>
<evidence type="ECO:0000313" key="1">
    <source>
        <dbReference type="EMBL" id="KIL66342.1"/>
    </source>
</evidence>